<reference evidence="2" key="1">
    <citation type="submission" date="2016-06" db="EMBL/GenBank/DDBJ databases">
        <title>Parallel loss of symbiosis genes in relatives of nitrogen-fixing non-legume Parasponia.</title>
        <authorList>
            <person name="Van Velzen R."/>
            <person name="Holmer R."/>
            <person name="Bu F."/>
            <person name="Rutten L."/>
            <person name="Van Zeijl A."/>
            <person name="Liu W."/>
            <person name="Santuari L."/>
            <person name="Cao Q."/>
            <person name="Sharma T."/>
            <person name="Shen D."/>
            <person name="Roswanjaya Y."/>
            <person name="Wardhani T."/>
            <person name="Kalhor M.S."/>
            <person name="Jansen J."/>
            <person name="Van den Hoogen J."/>
            <person name="Gungor B."/>
            <person name="Hartog M."/>
            <person name="Hontelez J."/>
            <person name="Verver J."/>
            <person name="Yang W.-C."/>
            <person name="Schijlen E."/>
            <person name="Repin R."/>
            <person name="Schilthuizen M."/>
            <person name="Schranz E."/>
            <person name="Heidstra R."/>
            <person name="Miyata K."/>
            <person name="Fedorova E."/>
            <person name="Kohlen W."/>
            <person name="Bisseling T."/>
            <person name="Smit S."/>
            <person name="Geurts R."/>
        </authorList>
    </citation>
    <scope>NUCLEOTIDE SEQUENCE [LARGE SCALE GENOMIC DNA]</scope>
    <source>
        <strain evidence="2">cv. RG33-2</strain>
    </source>
</reference>
<sequence>MRWQSFGTRLSKLARTRRRHVRSRDCVLHAPHALRYLGVSPNRIQILFAPRNENGGRSKFTVYFPLSIKE</sequence>
<accession>A0A2P5D4T7</accession>
<name>A0A2P5D4T7_TREOI</name>
<dbReference type="AlphaFoldDB" id="A0A2P5D4T7"/>
<protein>
    <submittedName>
        <fullName evidence="1">Uncharacterized protein</fullName>
    </submittedName>
</protein>
<evidence type="ECO:0000313" key="2">
    <source>
        <dbReference type="Proteomes" id="UP000237000"/>
    </source>
</evidence>
<gene>
    <name evidence="1" type="ORF">TorRG33x02_262580</name>
</gene>
<proteinExistence type="predicted"/>
<dbReference type="Proteomes" id="UP000237000">
    <property type="component" value="Unassembled WGS sequence"/>
</dbReference>
<organism evidence="1 2">
    <name type="scientific">Trema orientale</name>
    <name type="common">Charcoal tree</name>
    <name type="synonym">Celtis orientalis</name>
    <dbReference type="NCBI Taxonomy" id="63057"/>
    <lineage>
        <taxon>Eukaryota</taxon>
        <taxon>Viridiplantae</taxon>
        <taxon>Streptophyta</taxon>
        <taxon>Embryophyta</taxon>
        <taxon>Tracheophyta</taxon>
        <taxon>Spermatophyta</taxon>
        <taxon>Magnoliopsida</taxon>
        <taxon>eudicotyledons</taxon>
        <taxon>Gunneridae</taxon>
        <taxon>Pentapetalae</taxon>
        <taxon>rosids</taxon>
        <taxon>fabids</taxon>
        <taxon>Rosales</taxon>
        <taxon>Cannabaceae</taxon>
        <taxon>Trema</taxon>
    </lineage>
</organism>
<keyword evidence="2" id="KW-1185">Reference proteome</keyword>
<comment type="caution">
    <text evidence="1">The sequence shown here is derived from an EMBL/GenBank/DDBJ whole genome shotgun (WGS) entry which is preliminary data.</text>
</comment>
<evidence type="ECO:0000313" key="1">
    <source>
        <dbReference type="EMBL" id="PON68276.1"/>
    </source>
</evidence>
<dbReference type="EMBL" id="JXTC01000297">
    <property type="protein sequence ID" value="PON68276.1"/>
    <property type="molecule type" value="Genomic_DNA"/>
</dbReference>
<dbReference type="InParanoid" id="A0A2P5D4T7"/>